<name>A0ABX1VH27_9PLAN</name>
<feature type="compositionally biased region" description="Polar residues" evidence="1">
    <location>
        <begin position="31"/>
        <end position="40"/>
    </location>
</feature>
<sequence length="70" mass="7062">MLLLSADSLEPPVPITVTPPPAELTAEPVPLTQTPTLSSSPFPPVPVTLTAPAAAPTPVSAIVPPFTNTP</sequence>
<feature type="region of interest" description="Disordered" evidence="1">
    <location>
        <begin position="1"/>
        <end position="43"/>
    </location>
</feature>
<evidence type="ECO:0000256" key="1">
    <source>
        <dbReference type="SAM" id="MobiDB-lite"/>
    </source>
</evidence>
<proteinExistence type="predicted"/>
<dbReference type="Proteomes" id="UP000609651">
    <property type="component" value="Unassembled WGS sequence"/>
</dbReference>
<feature type="compositionally biased region" description="Pro residues" evidence="1">
    <location>
        <begin position="11"/>
        <end position="22"/>
    </location>
</feature>
<dbReference type="EMBL" id="WTPX01000084">
    <property type="protein sequence ID" value="NNJ26552.1"/>
    <property type="molecule type" value="Genomic_DNA"/>
</dbReference>
<protein>
    <submittedName>
        <fullName evidence="2">Uncharacterized protein</fullName>
    </submittedName>
</protein>
<gene>
    <name evidence="2" type="ORF">LzC2_26410</name>
</gene>
<organism evidence="2 3">
    <name type="scientific">Alienimonas chondri</name>
    <dbReference type="NCBI Taxonomy" id="2681879"/>
    <lineage>
        <taxon>Bacteria</taxon>
        <taxon>Pseudomonadati</taxon>
        <taxon>Planctomycetota</taxon>
        <taxon>Planctomycetia</taxon>
        <taxon>Planctomycetales</taxon>
        <taxon>Planctomycetaceae</taxon>
        <taxon>Alienimonas</taxon>
    </lineage>
</organism>
<accession>A0ABX1VH27</accession>
<comment type="caution">
    <text evidence="2">The sequence shown here is derived from an EMBL/GenBank/DDBJ whole genome shotgun (WGS) entry which is preliminary data.</text>
</comment>
<evidence type="ECO:0000313" key="3">
    <source>
        <dbReference type="Proteomes" id="UP000609651"/>
    </source>
</evidence>
<reference evidence="2 3" key="1">
    <citation type="journal article" date="2020" name="Syst. Appl. Microbiol.">
        <title>Alienimonas chondri sp. nov., a novel planctomycete isolated from the biofilm of the red alga Chondrus crispus.</title>
        <authorList>
            <person name="Vitorino I."/>
            <person name="Albuquerque L."/>
            <person name="Wiegand S."/>
            <person name="Kallscheuer N."/>
            <person name="da Costa M.S."/>
            <person name="Lobo-da-Cunha A."/>
            <person name="Jogler C."/>
            <person name="Lage O.M."/>
        </authorList>
    </citation>
    <scope>NUCLEOTIDE SEQUENCE [LARGE SCALE GENOMIC DNA]</scope>
    <source>
        <strain evidence="2 3">LzC2</strain>
    </source>
</reference>
<evidence type="ECO:0000313" key="2">
    <source>
        <dbReference type="EMBL" id="NNJ26552.1"/>
    </source>
</evidence>
<keyword evidence="3" id="KW-1185">Reference proteome</keyword>